<dbReference type="InterPro" id="IPR017597">
    <property type="entry name" value="Pyrv_DH_E1_asu_subgrp-y"/>
</dbReference>
<dbReference type="Pfam" id="PF00676">
    <property type="entry name" value="E1_dh"/>
    <property type="match status" value="1"/>
</dbReference>
<dbReference type="FunFam" id="3.40.50.970:FF:000013">
    <property type="entry name" value="Pyruvate dehydrogenase E1 component subunit alpha"/>
    <property type="match status" value="1"/>
</dbReference>
<evidence type="ECO:0000259" key="8">
    <source>
        <dbReference type="Pfam" id="PF00676"/>
    </source>
</evidence>
<evidence type="ECO:0000313" key="10">
    <source>
        <dbReference type="Proteomes" id="UP000030661"/>
    </source>
</evidence>
<dbReference type="STRING" id="1499967.U27_04494"/>
<dbReference type="HOGENOM" id="CLU_029393_5_0_0"/>
<dbReference type="EMBL" id="DF820466">
    <property type="protein sequence ID" value="GAK57527.1"/>
    <property type="molecule type" value="Genomic_DNA"/>
</dbReference>
<evidence type="ECO:0000256" key="6">
    <source>
        <dbReference type="ARBA" id="ARBA00023317"/>
    </source>
</evidence>
<dbReference type="eggNOG" id="COG1071">
    <property type="taxonomic scope" value="Bacteria"/>
</dbReference>
<dbReference type="AlphaFoldDB" id="A0A081BYX2"/>
<evidence type="ECO:0000256" key="7">
    <source>
        <dbReference type="RuleBase" id="RU361139"/>
    </source>
</evidence>
<evidence type="ECO:0000256" key="5">
    <source>
        <dbReference type="ARBA" id="ARBA00023052"/>
    </source>
</evidence>
<keyword evidence="4 7" id="KW-0560">Oxidoreductase</keyword>
<protein>
    <recommendedName>
        <fullName evidence="3 7">Pyruvate dehydrogenase E1 component subunit alpha</fullName>
        <ecNumber evidence="2 7">1.2.4.1</ecNumber>
    </recommendedName>
</protein>
<dbReference type="InterPro" id="IPR050642">
    <property type="entry name" value="PDH_E1_Alpha_Subunit"/>
</dbReference>
<dbReference type="PANTHER" id="PTHR11516:SF60">
    <property type="entry name" value="PYRUVATE DEHYDROGENASE E1 COMPONENT SUBUNIT ALPHA"/>
    <property type="match status" value="1"/>
</dbReference>
<evidence type="ECO:0000256" key="2">
    <source>
        <dbReference type="ARBA" id="ARBA00012281"/>
    </source>
</evidence>
<sequence length="329" mass="36836">MSTARDITQYEKPFLLKLLKEMVLIRRFEEKSAQMYGLQKIGGFCHLYIGQEAVAVGSIASLDLQKDYVLTGYRDHGHALACGMHPNVVMAELFGKVTGCSRGKGGSMHLFDAEKHFYGGNGIVGGQIPMATGVALKIKYKQEDGAVLCYFGDGAIHQGAFHESLNLAKIWDLPIVYICENNQYGMGTAFHRVSSVHDFSIMGASYGIPGKQINGMDVIEVYEEVGQAVQQARTEGLPSFLEIKTYRYRGHSMSDPAKYRTKEELEEYKQRDPILWLKTGMLQEEFLSEDEFQAIDQECKKLSDESVTFSETSEEPALETMYEDILVSV</sequence>
<evidence type="ECO:0000256" key="3">
    <source>
        <dbReference type="ARBA" id="ARBA00014159"/>
    </source>
</evidence>
<comment type="function">
    <text evidence="7">The pyruvate dehydrogenase complex catalyzes the overall conversion of pyruvate to acetyl-CoA and CO(2).</text>
</comment>
<evidence type="ECO:0000256" key="4">
    <source>
        <dbReference type="ARBA" id="ARBA00023002"/>
    </source>
</evidence>
<name>A0A081BYX2_VECG1</name>
<comment type="cofactor">
    <cofactor evidence="1 7">
        <name>thiamine diphosphate</name>
        <dbReference type="ChEBI" id="CHEBI:58937"/>
    </cofactor>
</comment>
<gene>
    <name evidence="7" type="primary">pdhA</name>
    <name evidence="9" type="ORF">U27_04494</name>
</gene>
<reference evidence="9" key="1">
    <citation type="journal article" date="2015" name="PeerJ">
        <title>First genomic representation of candidate bacterial phylum KSB3 points to enhanced environmental sensing as a trigger of wastewater bulking.</title>
        <authorList>
            <person name="Sekiguchi Y."/>
            <person name="Ohashi A."/>
            <person name="Parks D.H."/>
            <person name="Yamauchi T."/>
            <person name="Tyson G.W."/>
            <person name="Hugenholtz P."/>
        </authorList>
    </citation>
    <scope>NUCLEOTIDE SEQUENCE [LARGE SCALE GENOMIC DNA]</scope>
</reference>
<feature type="domain" description="Dehydrogenase E1 component" evidence="8">
    <location>
        <begin position="21"/>
        <end position="317"/>
    </location>
</feature>
<comment type="catalytic activity">
    <reaction evidence="7">
        <text>N(6)-[(R)-lipoyl]-L-lysyl-[protein] + pyruvate + H(+) = N(6)-[(R)-S(8)-acetyldihydrolipoyl]-L-lysyl-[protein] + CO2</text>
        <dbReference type="Rhea" id="RHEA:19189"/>
        <dbReference type="Rhea" id="RHEA-COMP:10474"/>
        <dbReference type="Rhea" id="RHEA-COMP:10478"/>
        <dbReference type="ChEBI" id="CHEBI:15361"/>
        <dbReference type="ChEBI" id="CHEBI:15378"/>
        <dbReference type="ChEBI" id="CHEBI:16526"/>
        <dbReference type="ChEBI" id="CHEBI:83099"/>
        <dbReference type="ChEBI" id="CHEBI:83111"/>
        <dbReference type="EC" id="1.2.4.1"/>
    </reaction>
</comment>
<dbReference type="SUPFAM" id="SSF52518">
    <property type="entry name" value="Thiamin diphosphate-binding fold (THDP-binding)"/>
    <property type="match status" value="1"/>
</dbReference>
<keyword evidence="5 7" id="KW-0786">Thiamine pyrophosphate</keyword>
<evidence type="ECO:0000313" key="9">
    <source>
        <dbReference type="EMBL" id="GAK57527.1"/>
    </source>
</evidence>
<dbReference type="Proteomes" id="UP000030661">
    <property type="component" value="Unassembled WGS sequence"/>
</dbReference>
<organism evidence="9">
    <name type="scientific">Vecturithrix granuli</name>
    <dbReference type="NCBI Taxonomy" id="1499967"/>
    <lineage>
        <taxon>Bacteria</taxon>
        <taxon>Candidatus Moduliflexota</taxon>
        <taxon>Candidatus Vecturitrichia</taxon>
        <taxon>Candidatus Vecturitrichales</taxon>
        <taxon>Candidatus Vecturitrichaceae</taxon>
        <taxon>Candidatus Vecturithrix</taxon>
    </lineage>
</organism>
<keyword evidence="6 7" id="KW-0670">Pyruvate</keyword>
<dbReference type="InterPro" id="IPR029061">
    <property type="entry name" value="THDP-binding"/>
</dbReference>
<comment type="subunit">
    <text evidence="7">Heterodimer of an alpha and a beta chain.</text>
</comment>
<dbReference type="PANTHER" id="PTHR11516">
    <property type="entry name" value="PYRUVATE DEHYDROGENASE E1 COMPONENT, ALPHA SUBUNIT BACTERIAL AND ORGANELLAR"/>
    <property type="match status" value="1"/>
</dbReference>
<dbReference type="EC" id="1.2.4.1" evidence="2 7"/>
<dbReference type="CDD" id="cd02000">
    <property type="entry name" value="TPP_E1_PDC_ADC_BCADC"/>
    <property type="match status" value="1"/>
</dbReference>
<dbReference type="GO" id="GO:0006086">
    <property type="term" value="P:pyruvate decarboxylation to acetyl-CoA"/>
    <property type="evidence" value="ECO:0007669"/>
    <property type="project" value="InterPro"/>
</dbReference>
<keyword evidence="10" id="KW-1185">Reference proteome</keyword>
<dbReference type="InterPro" id="IPR001017">
    <property type="entry name" value="DH_E1"/>
</dbReference>
<proteinExistence type="predicted"/>
<dbReference type="GO" id="GO:0004739">
    <property type="term" value="F:pyruvate dehydrogenase (acetyl-transferring) activity"/>
    <property type="evidence" value="ECO:0007669"/>
    <property type="project" value="UniProtKB-UniRule"/>
</dbReference>
<accession>A0A081BYX2</accession>
<evidence type="ECO:0000256" key="1">
    <source>
        <dbReference type="ARBA" id="ARBA00001964"/>
    </source>
</evidence>
<dbReference type="Gene3D" id="3.40.50.970">
    <property type="match status" value="1"/>
</dbReference>
<dbReference type="NCBIfam" id="TIGR03182">
    <property type="entry name" value="PDH_E1_alph_y"/>
    <property type="match status" value="1"/>
</dbReference>